<dbReference type="RefSeq" id="WP_353893479.1">
    <property type="nucleotide sequence ID" value="NZ_CP159485.1"/>
</dbReference>
<sequence>MELIFLGVVTLAVVGTIFWIWALIDIAKTPADDFRYENDKLVWLLIVIFASSLGALIYLFVGRKQRKFLY</sequence>
<organism evidence="8">
    <name type="scientific">Proteinivorax hydrogeniformans</name>
    <dbReference type="NCBI Taxonomy" id="1826727"/>
    <lineage>
        <taxon>Bacteria</taxon>
        <taxon>Bacillati</taxon>
        <taxon>Bacillota</taxon>
        <taxon>Clostridia</taxon>
        <taxon>Eubacteriales</taxon>
        <taxon>Proteinivoracaceae</taxon>
        <taxon>Proteinivorax</taxon>
    </lineage>
</organism>
<dbReference type="AlphaFoldDB" id="A0AAU8HU86"/>
<feature type="transmembrane region" description="Helical" evidence="6">
    <location>
        <begin position="41"/>
        <end position="61"/>
    </location>
</feature>
<keyword evidence="5 6" id="KW-0472">Membrane</keyword>
<proteinExistence type="predicted"/>
<evidence type="ECO:0000256" key="6">
    <source>
        <dbReference type="SAM" id="Phobius"/>
    </source>
</evidence>
<feature type="domain" description="Cardiolipin synthase N-terminal" evidence="7">
    <location>
        <begin position="17"/>
        <end position="63"/>
    </location>
</feature>
<evidence type="ECO:0000259" key="7">
    <source>
        <dbReference type="Pfam" id="PF13396"/>
    </source>
</evidence>
<keyword evidence="2" id="KW-1003">Cell membrane</keyword>
<comment type="subcellular location">
    <subcellularLocation>
        <location evidence="1">Cell membrane</location>
        <topology evidence="1">Multi-pass membrane protein</topology>
    </subcellularLocation>
</comment>
<keyword evidence="3 6" id="KW-0812">Transmembrane</keyword>
<reference evidence="8" key="2">
    <citation type="submission" date="2024-06" db="EMBL/GenBank/DDBJ databases">
        <authorList>
            <person name="Petrova K.O."/>
            <person name="Toshchakov S.V."/>
            <person name="Boltjanskaja Y.V."/>
            <person name="Kevbrin V.V."/>
        </authorList>
    </citation>
    <scope>NUCLEOTIDE SEQUENCE</scope>
    <source>
        <strain evidence="8">Z-710</strain>
    </source>
</reference>
<protein>
    <submittedName>
        <fullName evidence="8">PLD nuclease N-terminal domain-containing protein</fullName>
    </submittedName>
</protein>
<evidence type="ECO:0000313" key="8">
    <source>
        <dbReference type="EMBL" id="XCI28929.1"/>
    </source>
</evidence>
<dbReference type="InterPro" id="IPR027379">
    <property type="entry name" value="CLS_N"/>
</dbReference>
<reference evidence="8" key="1">
    <citation type="journal article" date="2018" name="Antonie Van Leeuwenhoek">
        <title>Proteinivorax hydrogeniformans sp. nov., an anaerobic, haloalkaliphilic bacterium fermenting proteinaceous compounds with high hydrogen production.</title>
        <authorList>
            <person name="Boltyanskaya Y."/>
            <person name="Detkova E."/>
            <person name="Pimenov N."/>
            <person name="Kevbrin V."/>
        </authorList>
    </citation>
    <scope>NUCLEOTIDE SEQUENCE</scope>
    <source>
        <strain evidence="8">Z-710</strain>
    </source>
</reference>
<gene>
    <name evidence="8" type="ORF">PRVXH_000223</name>
</gene>
<evidence type="ECO:0000256" key="4">
    <source>
        <dbReference type="ARBA" id="ARBA00022989"/>
    </source>
</evidence>
<accession>A0AAU8HU86</accession>
<dbReference type="GO" id="GO:0005886">
    <property type="term" value="C:plasma membrane"/>
    <property type="evidence" value="ECO:0007669"/>
    <property type="project" value="UniProtKB-SubCell"/>
</dbReference>
<dbReference type="EMBL" id="CP159485">
    <property type="protein sequence ID" value="XCI28929.1"/>
    <property type="molecule type" value="Genomic_DNA"/>
</dbReference>
<dbReference type="Pfam" id="PF13396">
    <property type="entry name" value="PLDc_N"/>
    <property type="match status" value="1"/>
</dbReference>
<evidence type="ECO:0000256" key="5">
    <source>
        <dbReference type="ARBA" id="ARBA00023136"/>
    </source>
</evidence>
<evidence type="ECO:0000256" key="1">
    <source>
        <dbReference type="ARBA" id="ARBA00004651"/>
    </source>
</evidence>
<evidence type="ECO:0000256" key="3">
    <source>
        <dbReference type="ARBA" id="ARBA00022692"/>
    </source>
</evidence>
<evidence type="ECO:0000256" key="2">
    <source>
        <dbReference type="ARBA" id="ARBA00022475"/>
    </source>
</evidence>
<name>A0AAU8HU86_9FIRM</name>
<keyword evidence="4 6" id="KW-1133">Transmembrane helix</keyword>